<gene>
    <name evidence="1" type="ORF">BLA60_07910</name>
</gene>
<dbReference type="EMBL" id="MSIF01000003">
    <property type="protein sequence ID" value="OLF11950.1"/>
    <property type="molecule type" value="Genomic_DNA"/>
</dbReference>
<name>A0A7Z1AZG0_9PSEU</name>
<keyword evidence="2" id="KW-1185">Reference proteome</keyword>
<accession>A0A7Z1AZG0</accession>
<sequence length="153" mass="17136">MPVARTEEQVAAVAAMVEHDTRVRERMAERLRDQRTLSVREAKRILTVWQFYLRVLVRFDDRRAVVEQACHLVVLAEIIARWPAAQRGLLGRVPAGHGLEVLAGAAEDDWGWARAVRELGLHAAEHRGCVGGVRELLRRYDGDGIAALAARLT</sequence>
<reference evidence="1 2" key="1">
    <citation type="submission" date="2016-12" db="EMBL/GenBank/DDBJ databases">
        <title>The draft genome sequence of Actinophytocola xinjiangensis.</title>
        <authorList>
            <person name="Wang W."/>
            <person name="Yuan L."/>
        </authorList>
    </citation>
    <scope>NUCLEOTIDE SEQUENCE [LARGE SCALE GENOMIC DNA]</scope>
    <source>
        <strain evidence="1 2">CGMCC 4.4663</strain>
    </source>
</reference>
<organism evidence="1 2">
    <name type="scientific">Actinophytocola xinjiangensis</name>
    <dbReference type="NCBI Taxonomy" id="485602"/>
    <lineage>
        <taxon>Bacteria</taxon>
        <taxon>Bacillati</taxon>
        <taxon>Actinomycetota</taxon>
        <taxon>Actinomycetes</taxon>
        <taxon>Pseudonocardiales</taxon>
        <taxon>Pseudonocardiaceae</taxon>
    </lineage>
</organism>
<comment type="caution">
    <text evidence="1">The sequence shown here is derived from an EMBL/GenBank/DDBJ whole genome shotgun (WGS) entry which is preliminary data.</text>
</comment>
<protein>
    <submittedName>
        <fullName evidence="1">Uncharacterized protein</fullName>
    </submittedName>
</protein>
<dbReference type="AlphaFoldDB" id="A0A7Z1AZG0"/>
<evidence type="ECO:0000313" key="1">
    <source>
        <dbReference type="EMBL" id="OLF11950.1"/>
    </source>
</evidence>
<evidence type="ECO:0000313" key="2">
    <source>
        <dbReference type="Proteomes" id="UP000185696"/>
    </source>
</evidence>
<dbReference type="Proteomes" id="UP000185696">
    <property type="component" value="Unassembled WGS sequence"/>
</dbReference>
<proteinExistence type="predicted"/>